<dbReference type="EMBL" id="JAHHUM010000600">
    <property type="protein sequence ID" value="KAK5618800.1"/>
    <property type="molecule type" value="Genomic_DNA"/>
</dbReference>
<gene>
    <name evidence="3" type="ORF">CRENBAI_011693</name>
</gene>
<evidence type="ECO:0000259" key="2">
    <source>
        <dbReference type="Pfam" id="PF20499"/>
    </source>
</evidence>
<name>A0AAV9SBV6_9TELE</name>
<evidence type="ECO:0000313" key="3">
    <source>
        <dbReference type="EMBL" id="KAK5618800.1"/>
    </source>
</evidence>
<reference evidence="3 4" key="1">
    <citation type="submission" date="2021-06" db="EMBL/GenBank/DDBJ databases">
        <authorList>
            <person name="Palmer J.M."/>
        </authorList>
    </citation>
    <scope>NUCLEOTIDE SEQUENCE [LARGE SCALE GENOMIC DNA]</scope>
    <source>
        <strain evidence="3 4">MEX-2019</strain>
        <tissue evidence="3">Muscle</tissue>
    </source>
</reference>
<feature type="region of interest" description="Disordered" evidence="1">
    <location>
        <begin position="99"/>
        <end position="170"/>
    </location>
</feature>
<accession>A0AAV9SBV6</accession>
<evidence type="ECO:0000313" key="4">
    <source>
        <dbReference type="Proteomes" id="UP001311232"/>
    </source>
</evidence>
<proteinExistence type="predicted"/>
<dbReference type="PANTHER" id="PTHR24401:SF29">
    <property type="entry name" value="SI:CH211-243P7.3-RELATED"/>
    <property type="match status" value="1"/>
</dbReference>
<dbReference type="Proteomes" id="UP001311232">
    <property type="component" value="Unassembled WGS sequence"/>
</dbReference>
<sequence>MSESADILSRLHRFVNYLRRTSPAPGSQMEKAVGYVRHRDRQRTGATSSASATTTTTSSTSSGVSAPRPFSRTASHFAAFVSTRRSLSGVEMQAALKKLSSSTKPAIPAASSRTSRPAPSSRTPVEPSDEELVRATADTEKSSGAQACPASATSSTTSLPPRDAGVSVQLGGPTDEELLEATAEHEASTRDPPEPATVEDVDALFIQDPPPPADGAEMLPESWRAALSPDQQEWIGRTLFGRDRMGRPRLTADLNLWWYPPQPWPVYNQPPASPGPFFACRLFLWMPHRIWRLQLTCPQPSCTGSMTKAGLYRTIRRVLDIDGWYLMATEYLECRRCKKKVGGWSQGIVGQLPPTYSCLFPAVLTYKLSCDQKVVAQLRSRTLGNSATRLYNTLREQHTDSWMRRSVHYLGVCEQFLASGSVSKQSAPPPPMPPVPSPVWLLTVYGYDVVTRLEEYKARITSTFGSILKMDSTKKVTKKLAGAASDTAAWVTNVGNEHGQVLMSVLTCSEGSEGLGPMAAGLMGRYRVAEVPPPVLMYVDRDCCNRDGVSKTAALFHEWGNLVVRLDIWHLMRRFACGVTSESHELYPTFMRQLSHCIKHIKQ</sequence>
<dbReference type="PANTHER" id="PTHR24401">
    <property type="entry name" value="SI:CH211-243P7.3-RELATED"/>
    <property type="match status" value="1"/>
</dbReference>
<protein>
    <recommendedName>
        <fullName evidence="2">DUF6729 domain-containing protein</fullName>
    </recommendedName>
</protein>
<feature type="region of interest" description="Disordered" evidence="1">
    <location>
        <begin position="36"/>
        <end position="70"/>
    </location>
</feature>
<evidence type="ECO:0000256" key="1">
    <source>
        <dbReference type="SAM" id="MobiDB-lite"/>
    </source>
</evidence>
<feature type="domain" description="DUF6729" evidence="2">
    <location>
        <begin position="223"/>
        <end position="449"/>
    </location>
</feature>
<dbReference type="InterPro" id="IPR046616">
    <property type="entry name" value="DUF6729"/>
</dbReference>
<keyword evidence="4" id="KW-1185">Reference proteome</keyword>
<feature type="compositionally biased region" description="Low complexity" evidence="1">
    <location>
        <begin position="105"/>
        <end position="124"/>
    </location>
</feature>
<dbReference type="AlphaFoldDB" id="A0AAV9SBV6"/>
<feature type="compositionally biased region" description="Basic and acidic residues" evidence="1">
    <location>
        <begin position="131"/>
        <end position="141"/>
    </location>
</feature>
<comment type="caution">
    <text evidence="3">The sequence shown here is derived from an EMBL/GenBank/DDBJ whole genome shotgun (WGS) entry which is preliminary data.</text>
</comment>
<feature type="compositionally biased region" description="Low complexity" evidence="1">
    <location>
        <begin position="44"/>
        <end position="66"/>
    </location>
</feature>
<dbReference type="Pfam" id="PF20499">
    <property type="entry name" value="DUF6729"/>
    <property type="match status" value="1"/>
</dbReference>
<organism evidence="3 4">
    <name type="scientific">Crenichthys baileyi</name>
    <name type="common">White River springfish</name>
    <dbReference type="NCBI Taxonomy" id="28760"/>
    <lineage>
        <taxon>Eukaryota</taxon>
        <taxon>Metazoa</taxon>
        <taxon>Chordata</taxon>
        <taxon>Craniata</taxon>
        <taxon>Vertebrata</taxon>
        <taxon>Euteleostomi</taxon>
        <taxon>Actinopterygii</taxon>
        <taxon>Neopterygii</taxon>
        <taxon>Teleostei</taxon>
        <taxon>Neoteleostei</taxon>
        <taxon>Acanthomorphata</taxon>
        <taxon>Ovalentaria</taxon>
        <taxon>Atherinomorphae</taxon>
        <taxon>Cyprinodontiformes</taxon>
        <taxon>Goodeidae</taxon>
        <taxon>Crenichthys</taxon>
    </lineage>
</organism>